<dbReference type="Proteomes" id="UP000663880">
    <property type="component" value="Unassembled WGS sequence"/>
</dbReference>
<organism evidence="1 2">
    <name type="scientific">Pieris macdunnoughi</name>
    <dbReference type="NCBI Taxonomy" id="345717"/>
    <lineage>
        <taxon>Eukaryota</taxon>
        <taxon>Metazoa</taxon>
        <taxon>Ecdysozoa</taxon>
        <taxon>Arthropoda</taxon>
        <taxon>Hexapoda</taxon>
        <taxon>Insecta</taxon>
        <taxon>Pterygota</taxon>
        <taxon>Neoptera</taxon>
        <taxon>Endopterygota</taxon>
        <taxon>Lepidoptera</taxon>
        <taxon>Glossata</taxon>
        <taxon>Ditrysia</taxon>
        <taxon>Papilionoidea</taxon>
        <taxon>Pieridae</taxon>
        <taxon>Pierinae</taxon>
        <taxon>Pieris</taxon>
    </lineage>
</organism>
<reference evidence="1" key="1">
    <citation type="submission" date="2021-02" db="EMBL/GenBank/DDBJ databases">
        <authorList>
            <person name="Steward A R."/>
        </authorList>
    </citation>
    <scope>NUCLEOTIDE SEQUENCE</scope>
</reference>
<evidence type="ECO:0000313" key="2">
    <source>
        <dbReference type="Proteomes" id="UP000663880"/>
    </source>
</evidence>
<name>A0A821Y651_9NEOP</name>
<protein>
    <submittedName>
        <fullName evidence="1">Uncharacterized protein</fullName>
    </submittedName>
</protein>
<sequence length="85" mass="9830">MGVPLHLLSVIMNFFEEEASEHGYAQWNGKVSEDAYRKDIEKSKRTHNYTQLSIVKTLSFPFSSKWRRIMDHFRSSGDGCCVFPG</sequence>
<dbReference type="EMBL" id="CAJOBZ010000083">
    <property type="protein sequence ID" value="CAF4957800.1"/>
    <property type="molecule type" value="Genomic_DNA"/>
</dbReference>
<dbReference type="AlphaFoldDB" id="A0A821Y651"/>
<proteinExistence type="predicted"/>
<keyword evidence="2" id="KW-1185">Reference proteome</keyword>
<accession>A0A821Y651</accession>
<evidence type="ECO:0000313" key="1">
    <source>
        <dbReference type="EMBL" id="CAF4957800.1"/>
    </source>
</evidence>
<comment type="caution">
    <text evidence="1">The sequence shown here is derived from an EMBL/GenBank/DDBJ whole genome shotgun (WGS) entry which is preliminary data.</text>
</comment>
<gene>
    <name evidence="1" type="ORF">PMACD_LOCUS16430</name>
</gene>